<dbReference type="AlphaFoldDB" id="A0A6G0YG67"/>
<protein>
    <submittedName>
        <fullName evidence="1">Uncharacterized protein</fullName>
    </submittedName>
</protein>
<organism evidence="1 2">
    <name type="scientific">Aphis craccivora</name>
    <name type="common">Cowpea aphid</name>
    <dbReference type="NCBI Taxonomy" id="307492"/>
    <lineage>
        <taxon>Eukaryota</taxon>
        <taxon>Metazoa</taxon>
        <taxon>Ecdysozoa</taxon>
        <taxon>Arthropoda</taxon>
        <taxon>Hexapoda</taxon>
        <taxon>Insecta</taxon>
        <taxon>Pterygota</taxon>
        <taxon>Neoptera</taxon>
        <taxon>Paraneoptera</taxon>
        <taxon>Hemiptera</taxon>
        <taxon>Sternorrhyncha</taxon>
        <taxon>Aphidomorpha</taxon>
        <taxon>Aphidoidea</taxon>
        <taxon>Aphididae</taxon>
        <taxon>Aphidini</taxon>
        <taxon>Aphis</taxon>
        <taxon>Aphis</taxon>
    </lineage>
</organism>
<accession>A0A6G0YG67</accession>
<evidence type="ECO:0000313" key="1">
    <source>
        <dbReference type="EMBL" id="KAF0755169.1"/>
    </source>
</evidence>
<dbReference type="Proteomes" id="UP000478052">
    <property type="component" value="Unassembled WGS sequence"/>
</dbReference>
<proteinExistence type="predicted"/>
<dbReference type="EMBL" id="VUJU01004218">
    <property type="protein sequence ID" value="KAF0755169.1"/>
    <property type="molecule type" value="Genomic_DNA"/>
</dbReference>
<evidence type="ECO:0000313" key="2">
    <source>
        <dbReference type="Proteomes" id="UP000478052"/>
    </source>
</evidence>
<reference evidence="1 2" key="1">
    <citation type="submission" date="2019-08" db="EMBL/GenBank/DDBJ databases">
        <title>Whole genome of Aphis craccivora.</title>
        <authorList>
            <person name="Voronova N.V."/>
            <person name="Shulinski R.S."/>
            <person name="Bandarenka Y.V."/>
            <person name="Zhorov D.G."/>
            <person name="Warner D."/>
        </authorList>
    </citation>
    <scope>NUCLEOTIDE SEQUENCE [LARGE SCALE GENOMIC DNA]</scope>
    <source>
        <strain evidence="1">180601</strain>
        <tissue evidence="1">Whole Body</tissue>
    </source>
</reference>
<name>A0A6G0YG67_APHCR</name>
<keyword evidence="2" id="KW-1185">Reference proteome</keyword>
<comment type="caution">
    <text evidence="1">The sequence shown here is derived from an EMBL/GenBank/DDBJ whole genome shotgun (WGS) entry which is preliminary data.</text>
</comment>
<sequence>MSLNLYAAVYAYASRQIGFSRLTTLTVVHRYHRKLQDAVKPCRVWSRHAGTVYYQKPCIIRPFRAHCPVRIVEQAATL</sequence>
<gene>
    <name evidence="1" type="ORF">FWK35_00034953</name>
</gene>